<evidence type="ECO:0000313" key="10">
    <source>
        <dbReference type="Proteomes" id="UP001176940"/>
    </source>
</evidence>
<proteinExistence type="inferred from homology"/>
<protein>
    <recommendedName>
        <fullName evidence="8">MACPF domain-containing protein</fullName>
    </recommendedName>
</protein>
<dbReference type="InterPro" id="IPR020864">
    <property type="entry name" value="MACPF"/>
</dbReference>
<evidence type="ECO:0000256" key="4">
    <source>
        <dbReference type="ARBA" id="ARBA00022525"/>
    </source>
</evidence>
<gene>
    <name evidence="9" type="ORF">RIMI_LOCUS22854825</name>
</gene>
<dbReference type="Pfam" id="PF01823">
    <property type="entry name" value="MACPF"/>
    <property type="match status" value="1"/>
</dbReference>
<sequence length="107" mass="12670">MKKDNLWLSDVFLRALNHLPLEYNYPLYSRIFEDFGTHYITSGSMGDRYDLLYQYSAEELKNSGLTTAQSVECSRWETKRRVFIFFTKTTVNHICTTNKMTEKYEGT</sequence>
<keyword evidence="4" id="KW-0964">Secreted</keyword>
<name>A0ABN9MN14_9NEOB</name>
<dbReference type="InterPro" id="IPR020863">
    <property type="entry name" value="MACPF_CS"/>
</dbReference>
<evidence type="ECO:0000256" key="7">
    <source>
        <dbReference type="ARBA" id="ARBA00023157"/>
    </source>
</evidence>
<feature type="domain" description="MACPF" evidence="8">
    <location>
        <begin position="1"/>
        <end position="107"/>
    </location>
</feature>
<evidence type="ECO:0000259" key="8">
    <source>
        <dbReference type="PROSITE" id="PS51412"/>
    </source>
</evidence>
<dbReference type="PANTHER" id="PTHR45742:SF4">
    <property type="entry name" value="COMPLEMENT COMPONENT C6"/>
    <property type="match status" value="1"/>
</dbReference>
<keyword evidence="7" id="KW-1015">Disulfide bond</keyword>
<keyword evidence="10" id="KW-1185">Reference proteome</keyword>
<organism evidence="9 10">
    <name type="scientific">Ranitomeya imitator</name>
    <name type="common">mimic poison frog</name>
    <dbReference type="NCBI Taxonomy" id="111125"/>
    <lineage>
        <taxon>Eukaryota</taxon>
        <taxon>Metazoa</taxon>
        <taxon>Chordata</taxon>
        <taxon>Craniata</taxon>
        <taxon>Vertebrata</taxon>
        <taxon>Euteleostomi</taxon>
        <taxon>Amphibia</taxon>
        <taxon>Batrachia</taxon>
        <taxon>Anura</taxon>
        <taxon>Neobatrachia</taxon>
        <taxon>Hyloidea</taxon>
        <taxon>Dendrobatidae</taxon>
        <taxon>Dendrobatinae</taxon>
        <taxon>Ranitomeya</taxon>
    </lineage>
</organism>
<comment type="caution">
    <text evidence="9">The sequence shown here is derived from an EMBL/GenBank/DDBJ whole genome shotgun (WGS) entry which is preliminary data.</text>
</comment>
<dbReference type="Proteomes" id="UP001176940">
    <property type="component" value="Unassembled WGS sequence"/>
</dbReference>
<dbReference type="PANTHER" id="PTHR45742">
    <property type="entry name" value="COMPLEMENT COMPONENT C6"/>
    <property type="match status" value="1"/>
</dbReference>
<evidence type="ECO:0000256" key="6">
    <source>
        <dbReference type="ARBA" id="ARBA00023136"/>
    </source>
</evidence>
<comment type="similarity">
    <text evidence="3">Belongs to the complement C6/C7/C8/C9 family.</text>
</comment>
<evidence type="ECO:0000256" key="2">
    <source>
        <dbReference type="ARBA" id="ARBA00004613"/>
    </source>
</evidence>
<reference evidence="9" key="1">
    <citation type="submission" date="2023-07" db="EMBL/GenBank/DDBJ databases">
        <authorList>
            <person name="Stuckert A."/>
        </authorList>
    </citation>
    <scope>NUCLEOTIDE SEQUENCE</scope>
</reference>
<dbReference type="PROSITE" id="PS00279">
    <property type="entry name" value="MACPF_1"/>
    <property type="match status" value="1"/>
</dbReference>
<evidence type="ECO:0000256" key="3">
    <source>
        <dbReference type="ARBA" id="ARBA00009214"/>
    </source>
</evidence>
<evidence type="ECO:0000313" key="9">
    <source>
        <dbReference type="EMBL" id="CAJ0968160.1"/>
    </source>
</evidence>
<dbReference type="PROSITE" id="PS51412">
    <property type="entry name" value="MACPF_2"/>
    <property type="match status" value="1"/>
</dbReference>
<dbReference type="EMBL" id="CAUEEQ010078994">
    <property type="protein sequence ID" value="CAJ0968160.1"/>
    <property type="molecule type" value="Genomic_DNA"/>
</dbReference>
<accession>A0ABN9MN14</accession>
<keyword evidence="6" id="KW-0472">Membrane</keyword>
<keyword evidence="5" id="KW-0204">Cytolysis</keyword>
<comment type="subcellular location">
    <subcellularLocation>
        <location evidence="1">Membrane</location>
    </subcellularLocation>
    <subcellularLocation>
        <location evidence="2">Secreted</location>
    </subcellularLocation>
</comment>
<evidence type="ECO:0000256" key="1">
    <source>
        <dbReference type="ARBA" id="ARBA00004370"/>
    </source>
</evidence>
<evidence type="ECO:0000256" key="5">
    <source>
        <dbReference type="ARBA" id="ARBA00022852"/>
    </source>
</evidence>